<evidence type="ECO:0000313" key="6">
    <source>
        <dbReference type="EMBL" id="CAE0776290.1"/>
    </source>
</evidence>
<evidence type="ECO:0000256" key="3">
    <source>
        <dbReference type="ARBA" id="ARBA00022989"/>
    </source>
</evidence>
<dbReference type="EMBL" id="HBIZ01045216">
    <property type="protein sequence ID" value="CAE0776291.1"/>
    <property type="molecule type" value="Transcribed_RNA"/>
</dbReference>
<dbReference type="InterPro" id="IPR013714">
    <property type="entry name" value="Golgi_TVP15"/>
</dbReference>
<evidence type="ECO:0000256" key="5">
    <source>
        <dbReference type="SAM" id="Phobius"/>
    </source>
</evidence>
<feature type="transmembrane region" description="Helical" evidence="5">
    <location>
        <begin position="106"/>
        <end position="121"/>
    </location>
</feature>
<evidence type="ECO:0000313" key="7">
    <source>
        <dbReference type="EMBL" id="CAE0776291.1"/>
    </source>
</evidence>
<comment type="subcellular location">
    <subcellularLocation>
        <location evidence="1">Membrane</location>
        <topology evidence="1">Multi-pass membrane protein</topology>
    </subcellularLocation>
</comment>
<dbReference type="GO" id="GO:0016020">
    <property type="term" value="C:membrane"/>
    <property type="evidence" value="ECO:0007669"/>
    <property type="project" value="UniProtKB-SubCell"/>
</dbReference>
<keyword evidence="2 5" id="KW-0812">Transmembrane</keyword>
<evidence type="ECO:0000256" key="4">
    <source>
        <dbReference type="ARBA" id="ARBA00023136"/>
    </source>
</evidence>
<evidence type="ECO:0000256" key="1">
    <source>
        <dbReference type="ARBA" id="ARBA00004141"/>
    </source>
</evidence>
<gene>
    <name evidence="6" type="ORF">PCAR00345_LOCUS28926</name>
    <name evidence="7" type="ORF">PCAR00345_LOCUS28927</name>
</gene>
<accession>A0A6T0BU72</accession>
<organism evidence="7">
    <name type="scientific">Chrysotila carterae</name>
    <name type="common">Marine alga</name>
    <name type="synonym">Syracosphaera carterae</name>
    <dbReference type="NCBI Taxonomy" id="13221"/>
    <lineage>
        <taxon>Eukaryota</taxon>
        <taxon>Haptista</taxon>
        <taxon>Haptophyta</taxon>
        <taxon>Prymnesiophyceae</taxon>
        <taxon>Isochrysidales</taxon>
        <taxon>Isochrysidaceae</taxon>
        <taxon>Chrysotila</taxon>
    </lineage>
</organism>
<feature type="transmembrane region" description="Helical" evidence="5">
    <location>
        <begin position="127"/>
        <end position="149"/>
    </location>
</feature>
<name>A0A6T0BU72_CHRCT</name>
<keyword evidence="4 5" id="KW-0472">Membrane</keyword>
<proteinExistence type="predicted"/>
<evidence type="ECO:0000256" key="2">
    <source>
        <dbReference type="ARBA" id="ARBA00022692"/>
    </source>
</evidence>
<dbReference type="PANTHER" id="PTHR28128:SF1">
    <property type="entry name" value="GOLGI APPARATUS MEMBRANE PROTEIN TVP15"/>
    <property type="match status" value="1"/>
</dbReference>
<dbReference type="EMBL" id="HBIZ01045215">
    <property type="protein sequence ID" value="CAE0776290.1"/>
    <property type="molecule type" value="Transcribed_RNA"/>
</dbReference>
<dbReference type="AlphaFoldDB" id="A0A6T0BU72"/>
<feature type="transmembrane region" description="Helical" evidence="5">
    <location>
        <begin position="82"/>
        <end position="99"/>
    </location>
</feature>
<dbReference type="Pfam" id="PF08507">
    <property type="entry name" value="COPI_assoc"/>
    <property type="match status" value="1"/>
</dbReference>
<dbReference type="PANTHER" id="PTHR28128">
    <property type="entry name" value="GOLGI APPARATUS MEMBRANE PROTEIN TVP15"/>
    <property type="match status" value="1"/>
</dbReference>
<sequence length="195" mass="21570">MAEAVPKPEEDGCFDRLWAQRSTKTAQTLLKCLSLTSGLFLLVAGIVGLSAIFFLQIIYFIGSFYTIFFGLLVLTLELRDRLPLISAAYSWIGIYLKFLTLQRGKGAFYWGVGLMVLFISPDNTSKWGLNNVAALVLAFVGFLHTFMIIKDPDPALSPGDSEFREVTPMPTATFSGNISIDSGRANWTDMVNHAK</sequence>
<protein>
    <submittedName>
        <fullName evidence="7">Uncharacterized protein</fullName>
    </submittedName>
</protein>
<reference evidence="7" key="1">
    <citation type="submission" date="2021-01" db="EMBL/GenBank/DDBJ databases">
        <authorList>
            <person name="Corre E."/>
            <person name="Pelletier E."/>
            <person name="Niang G."/>
            <person name="Scheremetjew M."/>
            <person name="Finn R."/>
            <person name="Kale V."/>
            <person name="Holt S."/>
            <person name="Cochrane G."/>
            <person name="Meng A."/>
            <person name="Brown T."/>
            <person name="Cohen L."/>
        </authorList>
    </citation>
    <scope>NUCLEOTIDE SEQUENCE</scope>
    <source>
        <strain evidence="7">CCMP645</strain>
    </source>
</reference>
<keyword evidence="3 5" id="KW-1133">Transmembrane helix</keyword>